<evidence type="ECO:0000256" key="2">
    <source>
        <dbReference type="ARBA" id="ARBA00022692"/>
    </source>
</evidence>
<dbReference type="OrthoDB" id="4170656at2759"/>
<sequence length="444" mass="49043">MGLLVSTQGLPSSLHVARSQRDFAFERTFSHGSKSAMILSTAGIFSGLSFLIVMLRCYTRFNLLRHCRPDDGLLVVATIFSFVCIAFLVDESRHGLGKYTDDMSIPDIERLALISYIHWIFLIVAKSMVKVAICFQFLRVPQPKGCLLLVRGLMVTTISRLGPFIFRCRPIKVYWTYSMSDETCIGSKAMSVISVVMCGQDVLTDLILTNLPLYYFPPRSLVRRAGVVLAGIVGLGYLGCCVAIVKMTHSILSVYLDSGYRGDIFFLLSTLELHIATIACSIHTLRPLFESYSDAIFISRYDNDGHNLEYDDTSSTSPGDGSRIRMISISKYAPDRLTFDDDRLSPIDSYDGKNRRPHCSARVGSSGPALSSATACEYKVEVSASRVSSPGSYHLPPFLKDSQSNGALRNGSETQRGALPGIMCTTDVYVRMDTPSEKASVQRV</sequence>
<feature type="transmembrane region" description="Helical" evidence="7">
    <location>
        <begin position="225"/>
        <end position="245"/>
    </location>
</feature>
<gene>
    <name evidence="9" type="ORF">A7D00_5881</name>
</gene>
<evidence type="ECO:0000259" key="8">
    <source>
        <dbReference type="Pfam" id="PF20684"/>
    </source>
</evidence>
<dbReference type="InterPro" id="IPR052337">
    <property type="entry name" value="SAT4-like"/>
</dbReference>
<keyword evidence="4 7" id="KW-0472">Membrane</keyword>
<feature type="region of interest" description="Disordered" evidence="6">
    <location>
        <begin position="350"/>
        <end position="369"/>
    </location>
</feature>
<evidence type="ECO:0000256" key="5">
    <source>
        <dbReference type="ARBA" id="ARBA00038359"/>
    </source>
</evidence>
<feature type="transmembrane region" description="Helical" evidence="7">
    <location>
        <begin position="116"/>
        <end position="138"/>
    </location>
</feature>
<name>A0A178FBC5_TRIVO</name>
<evidence type="ECO:0000256" key="3">
    <source>
        <dbReference type="ARBA" id="ARBA00022989"/>
    </source>
</evidence>
<evidence type="ECO:0000256" key="1">
    <source>
        <dbReference type="ARBA" id="ARBA00004141"/>
    </source>
</evidence>
<reference evidence="9 10" key="1">
    <citation type="submission" date="2016-05" db="EMBL/GenBank/DDBJ databases">
        <title>Genome sequencing of Trichophyton violaceum CMCC(F)T3l isolated from hair.</title>
        <authorList>
            <person name="Zhan P."/>
            <person name="Tao Y."/>
            <person name="Liu W."/>
        </authorList>
    </citation>
    <scope>NUCLEOTIDE SEQUENCE [LARGE SCALE GENOMIC DNA]</scope>
    <source>
        <strain evidence="10">CMCC(F)T3l</strain>
    </source>
</reference>
<evidence type="ECO:0000313" key="10">
    <source>
        <dbReference type="Proteomes" id="UP000243519"/>
    </source>
</evidence>
<comment type="caution">
    <text evidence="9">The sequence shown here is derived from an EMBL/GenBank/DDBJ whole genome shotgun (WGS) entry which is preliminary data.</text>
</comment>
<organism evidence="9 10">
    <name type="scientific">Trichophyton violaceum</name>
    <dbReference type="NCBI Taxonomy" id="34388"/>
    <lineage>
        <taxon>Eukaryota</taxon>
        <taxon>Fungi</taxon>
        <taxon>Dikarya</taxon>
        <taxon>Ascomycota</taxon>
        <taxon>Pezizomycotina</taxon>
        <taxon>Eurotiomycetes</taxon>
        <taxon>Eurotiomycetidae</taxon>
        <taxon>Onygenales</taxon>
        <taxon>Arthrodermataceae</taxon>
        <taxon>Trichophyton</taxon>
    </lineage>
</organism>
<evidence type="ECO:0000256" key="6">
    <source>
        <dbReference type="SAM" id="MobiDB-lite"/>
    </source>
</evidence>
<accession>A0A178FBC5</accession>
<comment type="similarity">
    <text evidence="5">Belongs to the SAT4 family.</text>
</comment>
<feature type="region of interest" description="Disordered" evidence="6">
    <location>
        <begin position="387"/>
        <end position="418"/>
    </location>
</feature>
<feature type="transmembrane region" description="Helical" evidence="7">
    <location>
        <begin position="35"/>
        <end position="59"/>
    </location>
</feature>
<keyword evidence="2 7" id="KW-0812">Transmembrane</keyword>
<dbReference type="PANTHER" id="PTHR33048">
    <property type="entry name" value="PTH11-LIKE INTEGRAL MEMBRANE PROTEIN (AFU_ORTHOLOGUE AFUA_5G11245)"/>
    <property type="match status" value="1"/>
</dbReference>
<feature type="transmembrane region" description="Helical" evidence="7">
    <location>
        <begin position="71"/>
        <end position="89"/>
    </location>
</feature>
<feature type="domain" description="Rhodopsin" evidence="8">
    <location>
        <begin position="55"/>
        <end position="290"/>
    </location>
</feature>
<dbReference type="InterPro" id="IPR049326">
    <property type="entry name" value="Rhodopsin_dom_fungi"/>
</dbReference>
<evidence type="ECO:0000313" key="9">
    <source>
        <dbReference type="EMBL" id="OAL69842.1"/>
    </source>
</evidence>
<proteinExistence type="inferred from homology"/>
<dbReference type="EMBL" id="LHPN01000011">
    <property type="protein sequence ID" value="OAL69842.1"/>
    <property type="molecule type" value="Genomic_DNA"/>
</dbReference>
<dbReference type="GO" id="GO:0016020">
    <property type="term" value="C:membrane"/>
    <property type="evidence" value="ECO:0007669"/>
    <property type="project" value="UniProtKB-SubCell"/>
</dbReference>
<evidence type="ECO:0000256" key="7">
    <source>
        <dbReference type="SAM" id="Phobius"/>
    </source>
</evidence>
<feature type="compositionally biased region" description="Polar residues" evidence="6">
    <location>
        <begin position="401"/>
        <end position="415"/>
    </location>
</feature>
<dbReference type="Pfam" id="PF20684">
    <property type="entry name" value="Fung_rhodopsin"/>
    <property type="match status" value="1"/>
</dbReference>
<keyword evidence="10" id="KW-1185">Reference proteome</keyword>
<comment type="subcellular location">
    <subcellularLocation>
        <location evidence="1">Membrane</location>
        <topology evidence="1">Multi-pass membrane protein</topology>
    </subcellularLocation>
</comment>
<dbReference type="AlphaFoldDB" id="A0A178FBC5"/>
<protein>
    <recommendedName>
        <fullName evidence="8">Rhodopsin domain-containing protein</fullName>
    </recommendedName>
</protein>
<keyword evidence="3 7" id="KW-1133">Transmembrane helix</keyword>
<dbReference type="Proteomes" id="UP000243519">
    <property type="component" value="Unassembled WGS sequence"/>
</dbReference>
<dbReference type="PANTHER" id="PTHR33048:SF167">
    <property type="entry name" value="INTEGRAL MEMBRANE PROTEIN"/>
    <property type="match status" value="1"/>
</dbReference>
<evidence type="ECO:0000256" key="4">
    <source>
        <dbReference type="ARBA" id="ARBA00023136"/>
    </source>
</evidence>